<dbReference type="InterPro" id="IPR001610">
    <property type="entry name" value="PAC"/>
</dbReference>
<dbReference type="InterPro" id="IPR013656">
    <property type="entry name" value="PAS_4"/>
</dbReference>
<dbReference type="PROSITE" id="PS50113">
    <property type="entry name" value="PAC"/>
    <property type="match status" value="3"/>
</dbReference>
<feature type="domain" description="PAC" evidence="2">
    <location>
        <begin position="181"/>
        <end position="234"/>
    </location>
</feature>
<dbReference type="InterPro" id="IPR013655">
    <property type="entry name" value="PAS_fold_3"/>
</dbReference>
<dbReference type="InterPro" id="IPR029787">
    <property type="entry name" value="Nucleotide_cyclase"/>
</dbReference>
<dbReference type="InterPro" id="IPR001633">
    <property type="entry name" value="EAL_dom"/>
</dbReference>
<dbReference type="PANTHER" id="PTHR44757:SF2">
    <property type="entry name" value="BIOFILM ARCHITECTURE MAINTENANCE PROTEIN MBAA"/>
    <property type="match status" value="1"/>
</dbReference>
<dbReference type="PANTHER" id="PTHR44757">
    <property type="entry name" value="DIGUANYLATE CYCLASE DGCP"/>
    <property type="match status" value="1"/>
</dbReference>
<dbReference type="SUPFAM" id="SSF55073">
    <property type="entry name" value="Nucleotide cyclase"/>
    <property type="match status" value="1"/>
</dbReference>
<dbReference type="Gene3D" id="3.30.450.20">
    <property type="entry name" value="PAS domain"/>
    <property type="match status" value="3"/>
</dbReference>
<dbReference type="InterPro" id="IPR000014">
    <property type="entry name" value="PAS"/>
</dbReference>
<evidence type="ECO:0000259" key="3">
    <source>
        <dbReference type="PROSITE" id="PS50883"/>
    </source>
</evidence>
<dbReference type="InterPro" id="IPR035965">
    <property type="entry name" value="PAS-like_dom_sf"/>
</dbReference>
<proteinExistence type="predicted"/>
<comment type="caution">
    <text evidence="5">The sequence shown here is derived from an EMBL/GenBank/DDBJ whole genome shotgun (WGS) entry which is preliminary data.</text>
</comment>
<dbReference type="NCBIfam" id="TIGR00229">
    <property type="entry name" value="sensory_box"/>
    <property type="match status" value="1"/>
</dbReference>
<dbReference type="PROSITE" id="PS50112">
    <property type="entry name" value="PAS"/>
    <property type="match status" value="1"/>
</dbReference>
<dbReference type="Pfam" id="PF08448">
    <property type="entry name" value="PAS_4"/>
    <property type="match status" value="2"/>
</dbReference>
<dbReference type="SUPFAM" id="SSF141868">
    <property type="entry name" value="EAL domain-like"/>
    <property type="match status" value="1"/>
</dbReference>
<dbReference type="Pfam" id="PF00990">
    <property type="entry name" value="GGDEF"/>
    <property type="match status" value="1"/>
</dbReference>
<protein>
    <submittedName>
        <fullName evidence="5">EAL domain-containing protein</fullName>
    </submittedName>
</protein>
<dbReference type="Gene3D" id="3.20.20.450">
    <property type="entry name" value="EAL domain"/>
    <property type="match status" value="1"/>
</dbReference>
<dbReference type="InterPro" id="IPR052155">
    <property type="entry name" value="Biofilm_reg_signaling"/>
</dbReference>
<accession>A0ABT6J7D5</accession>
<dbReference type="Pfam" id="PF08447">
    <property type="entry name" value="PAS_3"/>
    <property type="match status" value="1"/>
</dbReference>
<dbReference type="SMART" id="SM00091">
    <property type="entry name" value="PAS"/>
    <property type="match status" value="2"/>
</dbReference>
<dbReference type="PROSITE" id="PS50883">
    <property type="entry name" value="EAL"/>
    <property type="match status" value="1"/>
</dbReference>
<dbReference type="Pfam" id="PF00563">
    <property type="entry name" value="EAL"/>
    <property type="match status" value="1"/>
</dbReference>
<reference evidence="5 6" key="1">
    <citation type="submission" date="2023-04" db="EMBL/GenBank/DDBJ databases">
        <title>Luteimonas endophyticus RD2P54.</title>
        <authorList>
            <person name="Sun J.-Q."/>
        </authorList>
    </citation>
    <scope>NUCLEOTIDE SEQUENCE [LARGE SCALE GENOMIC DNA]</scope>
    <source>
        <strain evidence="5 6">RD2P54</strain>
    </source>
</reference>
<dbReference type="InterPro" id="IPR000160">
    <property type="entry name" value="GGDEF_dom"/>
</dbReference>
<feature type="domain" description="EAL" evidence="3">
    <location>
        <begin position="659"/>
        <end position="913"/>
    </location>
</feature>
<dbReference type="InterPro" id="IPR000700">
    <property type="entry name" value="PAS-assoc_C"/>
</dbReference>
<keyword evidence="6" id="KW-1185">Reference proteome</keyword>
<evidence type="ECO:0000313" key="5">
    <source>
        <dbReference type="EMBL" id="MDH5822736.1"/>
    </source>
</evidence>
<sequence length="932" mass="101692">MDSGAITSLLRHPLPSAMLVLDADGAVVLANPAAQALGLDRSAAHYAQLLADLRQRLREGATAIPCSLPGPSGRLDGWMRAVAGEGGGAVAYTVSVPEPDGASRWQAALDSAGHGLWDWDVAGNRTFRSRSWRAMLGYEAGSGDDALDEGLDAALSLVHPEDIARVRERLADHLEGRTPTYVCEHRLRHRDGSWRWVRDSGRVIASDANGRPLRMVGTHTEIGTQKQLEQRLRDQQWLLEETQRIAGTSSWAWDPDSDVVWCSPELRALAGLPEDATGSRAWVRRIGRHSAGELRKAWRRIRQDGRLAHFEIELATPAEPDGLHLLIWAQPQLDPDGNLQRVLAQVQDVTGQRRVDALIRSRTELLARVSALGGIGGAEIDPATRRMQWTEECARLHGMAPGPVVLDEVLALYTTASREAFEAALVRAADGGAPERVEGCFYRGSGERVWVQVVIELDRDEGGPARHIVLFRDITRERETSARIEMLSHYDPLTGLPNRGLLRRQAEEALAADAGESRLAMLLVDIDGFRGINESFGHGAGDAVLKASAARMHQCLGGADLFGRLGADEFAVLLSGARDRAAVGDAASRLIAALGEPLHVGTETLKIGASVGIAVRESPGDGFDDLLRAAGVALCAARQHGRGNHAFYTQEALQQARRRLKIEHALRGALDRDEFSVVYQPLVHVDSATAPGIEALLRWHRPAGGHCGPAEFIPIAEECGEIVRLGDWVISEACRQAAAWEEAGLRFGRMSVNVSAVQLRDRGFAERVIARCEQAGWPPHRLELELTESALVRDTEILHECFATLQRHGVSLAVDDFGTGFSNLHYLNRFPVSRLKIDRSLILDIQRSTASGDLTRAIIQLGQAMRMQVVVEGVETAIEERLLRQHGCDEIQGYLYTRPLPPREMAQWLRGGMAQGGAEPIAIAPTPPLIAC</sequence>
<dbReference type="PROSITE" id="PS50887">
    <property type="entry name" value="GGDEF"/>
    <property type="match status" value="1"/>
</dbReference>
<dbReference type="CDD" id="cd00130">
    <property type="entry name" value="PAS"/>
    <property type="match status" value="2"/>
</dbReference>
<dbReference type="CDD" id="cd01948">
    <property type="entry name" value="EAL"/>
    <property type="match status" value="1"/>
</dbReference>
<dbReference type="SMART" id="SM00086">
    <property type="entry name" value="PAC"/>
    <property type="match status" value="3"/>
</dbReference>
<dbReference type="RefSeq" id="WP_280573723.1">
    <property type="nucleotide sequence ID" value="NZ_JARXRM010000026.1"/>
</dbReference>
<evidence type="ECO:0000313" key="6">
    <source>
        <dbReference type="Proteomes" id="UP001156940"/>
    </source>
</evidence>
<feature type="domain" description="PAC" evidence="2">
    <location>
        <begin position="308"/>
        <end position="361"/>
    </location>
</feature>
<feature type="domain" description="PAS" evidence="1">
    <location>
        <begin position="101"/>
        <end position="177"/>
    </location>
</feature>
<dbReference type="EMBL" id="JARXRM010000026">
    <property type="protein sequence ID" value="MDH5822736.1"/>
    <property type="molecule type" value="Genomic_DNA"/>
</dbReference>
<dbReference type="NCBIfam" id="TIGR00254">
    <property type="entry name" value="GGDEF"/>
    <property type="match status" value="1"/>
</dbReference>
<dbReference type="SUPFAM" id="SSF55785">
    <property type="entry name" value="PYP-like sensor domain (PAS domain)"/>
    <property type="match status" value="3"/>
</dbReference>
<gene>
    <name evidence="5" type="ORF">QFW77_06970</name>
</gene>
<dbReference type="InterPro" id="IPR043128">
    <property type="entry name" value="Rev_trsase/Diguanyl_cyclase"/>
</dbReference>
<dbReference type="SMART" id="SM00267">
    <property type="entry name" value="GGDEF"/>
    <property type="match status" value="1"/>
</dbReference>
<dbReference type="SMART" id="SM00052">
    <property type="entry name" value="EAL"/>
    <property type="match status" value="1"/>
</dbReference>
<evidence type="ECO:0000259" key="2">
    <source>
        <dbReference type="PROSITE" id="PS50113"/>
    </source>
</evidence>
<dbReference type="Proteomes" id="UP001156940">
    <property type="component" value="Unassembled WGS sequence"/>
</dbReference>
<dbReference type="Gene3D" id="3.30.70.270">
    <property type="match status" value="1"/>
</dbReference>
<dbReference type="CDD" id="cd01949">
    <property type="entry name" value="GGDEF"/>
    <property type="match status" value="1"/>
</dbReference>
<organism evidence="5 6">
    <name type="scientific">Luteimonas endophytica</name>
    <dbReference type="NCBI Taxonomy" id="3042023"/>
    <lineage>
        <taxon>Bacteria</taxon>
        <taxon>Pseudomonadati</taxon>
        <taxon>Pseudomonadota</taxon>
        <taxon>Gammaproteobacteria</taxon>
        <taxon>Lysobacterales</taxon>
        <taxon>Lysobacteraceae</taxon>
        <taxon>Luteimonas</taxon>
    </lineage>
</organism>
<feature type="domain" description="GGDEF" evidence="4">
    <location>
        <begin position="517"/>
        <end position="650"/>
    </location>
</feature>
<evidence type="ECO:0000259" key="1">
    <source>
        <dbReference type="PROSITE" id="PS50112"/>
    </source>
</evidence>
<evidence type="ECO:0000259" key="4">
    <source>
        <dbReference type="PROSITE" id="PS50887"/>
    </source>
</evidence>
<dbReference type="InterPro" id="IPR035919">
    <property type="entry name" value="EAL_sf"/>
</dbReference>
<name>A0ABT6J7D5_9GAMM</name>
<feature type="domain" description="PAC" evidence="2">
    <location>
        <begin position="435"/>
        <end position="486"/>
    </location>
</feature>